<dbReference type="InterPro" id="IPR036598">
    <property type="entry name" value="GOLD_dom_sf"/>
</dbReference>
<dbReference type="Pfam" id="PF03765">
    <property type="entry name" value="CRAL_TRIO_N"/>
    <property type="match status" value="1"/>
</dbReference>
<dbReference type="InterPro" id="IPR001251">
    <property type="entry name" value="CRAL-TRIO_dom"/>
</dbReference>
<accession>A0ABM1ENL0</accession>
<dbReference type="InterPro" id="IPR036273">
    <property type="entry name" value="CRAL/TRIO_N_dom_sf"/>
</dbReference>
<organism evidence="2 3">
    <name type="scientific">Priapulus caudatus</name>
    <name type="common">Priapulid worm</name>
    <dbReference type="NCBI Taxonomy" id="37621"/>
    <lineage>
        <taxon>Eukaryota</taxon>
        <taxon>Metazoa</taxon>
        <taxon>Ecdysozoa</taxon>
        <taxon>Scalidophora</taxon>
        <taxon>Priapulida</taxon>
        <taxon>Priapulimorpha</taxon>
        <taxon>Priapulimorphida</taxon>
        <taxon>Priapulidae</taxon>
        <taxon>Priapulus</taxon>
    </lineage>
</organism>
<dbReference type="Pfam" id="PF04707">
    <property type="entry name" value="PRELI"/>
    <property type="match status" value="1"/>
</dbReference>
<name>A0ABM1ENL0_PRICU</name>
<dbReference type="PANTHER" id="PTHR23324:SF66">
    <property type="entry name" value="PROTEIN REAL-TIME"/>
    <property type="match status" value="1"/>
</dbReference>
<dbReference type="RefSeq" id="XP_014673781.1">
    <property type="nucleotide sequence ID" value="XM_014818295.1"/>
</dbReference>
<dbReference type="Proteomes" id="UP000695022">
    <property type="component" value="Unplaced"/>
</dbReference>
<gene>
    <name evidence="3" type="primary">LOC106814034</name>
</gene>
<sequence>MGFKWAKGGVGDWGKEEVMEWSKKRENNVVRNRVKSCWNARLRVPTPYEHASSRALTRFFFLSFCQVHPDNSCWTCFEQEASLDVISFFGFEATVEKLACKHYAANIKKGKEIILYYIEELLSQGVTILPKWEPVSQAMHPDALSPAAAAPAVTFTIAAETEAEEVRPRVDSMVSVSTLRTRRESAPHDAMGGATADLPDRRSKEVQKIDSDYIEKFLGPLSFLEESKLMEMRKWISETHKDKMPNEAHLMRFLRARDFNVEKAREMLHQSLLWRKQHQIDRLLTGYKSHPVITDYFAGSWHREDMAGRPLYVLRLGQMDFKGLLRAVGEDDILRHLLATCEEGLQKCEKATKTRQKPISSWTGLVDLEGLSMRHLWRPGVRVLLRMIELVEANYPETMGRLLIVRAPRVFPVLWTLVSPFIDENTRNKFLILGGNDYQGPGGLTDYIDTRYIPDFLDGDSQCDMAPGGLIPKSLYMAEVDQELTDGPPLETDSIYHPANIFRGTPHEVLIPVLEPGTVITWDFDVIKGDCIFALMKTKRPVDLDIIALHSHHHSQHGHNSPASPKLGTVMDRPLMALGVDAFNAESPLVVREGDSIQVRML</sequence>
<feature type="domain" description="CRAL-TRIO" evidence="1">
    <location>
        <begin position="289"/>
        <end position="465"/>
    </location>
</feature>
<dbReference type="Gene3D" id="3.40.525.10">
    <property type="entry name" value="CRAL-TRIO lipid binding domain"/>
    <property type="match status" value="1"/>
</dbReference>
<proteinExistence type="predicted"/>
<protein>
    <submittedName>
        <fullName evidence="3">SEC14-like protein 1</fullName>
    </submittedName>
</protein>
<dbReference type="PANTHER" id="PTHR23324">
    <property type="entry name" value="SEC14 RELATED PROTEIN"/>
    <property type="match status" value="1"/>
</dbReference>
<evidence type="ECO:0000313" key="2">
    <source>
        <dbReference type="Proteomes" id="UP000695022"/>
    </source>
</evidence>
<dbReference type="GeneID" id="106814034"/>
<dbReference type="PROSITE" id="PS50191">
    <property type="entry name" value="CRAL_TRIO"/>
    <property type="match status" value="1"/>
</dbReference>
<reference evidence="3" key="1">
    <citation type="submission" date="2025-08" db="UniProtKB">
        <authorList>
            <consortium name="RefSeq"/>
        </authorList>
    </citation>
    <scope>IDENTIFICATION</scope>
</reference>
<evidence type="ECO:0000259" key="1">
    <source>
        <dbReference type="PROSITE" id="PS50191"/>
    </source>
</evidence>
<dbReference type="InterPro" id="IPR006797">
    <property type="entry name" value="PRELI/MSF1_dom"/>
</dbReference>
<evidence type="ECO:0000313" key="3">
    <source>
        <dbReference type="RefSeq" id="XP_014673781.1"/>
    </source>
</evidence>
<dbReference type="InterPro" id="IPR051064">
    <property type="entry name" value="SEC14/CRAL-TRIO_domain"/>
</dbReference>
<dbReference type="Pfam" id="PF00650">
    <property type="entry name" value="CRAL_TRIO"/>
    <property type="match status" value="1"/>
</dbReference>
<dbReference type="SMART" id="SM01100">
    <property type="entry name" value="CRAL_TRIO_N"/>
    <property type="match status" value="1"/>
</dbReference>
<dbReference type="SMART" id="SM00516">
    <property type="entry name" value="SEC14"/>
    <property type="match status" value="1"/>
</dbReference>
<dbReference type="PRINTS" id="PR00180">
    <property type="entry name" value="CRETINALDHBP"/>
</dbReference>
<dbReference type="InterPro" id="IPR036865">
    <property type="entry name" value="CRAL-TRIO_dom_sf"/>
</dbReference>
<dbReference type="SUPFAM" id="SSF101576">
    <property type="entry name" value="Supernatant protein factor (SPF), C-terminal domain"/>
    <property type="match status" value="1"/>
</dbReference>
<dbReference type="CDD" id="cd00170">
    <property type="entry name" value="SEC14"/>
    <property type="match status" value="1"/>
</dbReference>
<dbReference type="InterPro" id="IPR011074">
    <property type="entry name" value="CRAL/TRIO_N_dom"/>
</dbReference>
<keyword evidence="2" id="KW-1185">Reference proteome</keyword>
<dbReference type="SUPFAM" id="SSF46938">
    <property type="entry name" value="CRAL/TRIO N-terminal domain"/>
    <property type="match status" value="1"/>
</dbReference>
<dbReference type="SUPFAM" id="SSF52087">
    <property type="entry name" value="CRAL/TRIO domain"/>
    <property type="match status" value="1"/>
</dbReference>